<dbReference type="OrthoDB" id="10340940at2759"/>
<dbReference type="Proteomes" id="UP000007264">
    <property type="component" value="Unassembled WGS sequence"/>
</dbReference>
<evidence type="ECO:0000313" key="2">
    <source>
        <dbReference type="Proteomes" id="UP000007264"/>
    </source>
</evidence>
<dbReference type="EMBL" id="AGSI01000006">
    <property type="protein sequence ID" value="EIE23865.1"/>
    <property type="molecule type" value="Genomic_DNA"/>
</dbReference>
<dbReference type="GeneID" id="17041863"/>
<dbReference type="RefSeq" id="XP_005648409.1">
    <property type="nucleotide sequence ID" value="XM_005648352.1"/>
</dbReference>
<organism evidence="1 2">
    <name type="scientific">Coccomyxa subellipsoidea (strain C-169)</name>
    <name type="common">Green microalga</name>
    <dbReference type="NCBI Taxonomy" id="574566"/>
    <lineage>
        <taxon>Eukaryota</taxon>
        <taxon>Viridiplantae</taxon>
        <taxon>Chlorophyta</taxon>
        <taxon>core chlorophytes</taxon>
        <taxon>Trebouxiophyceae</taxon>
        <taxon>Trebouxiophyceae incertae sedis</taxon>
        <taxon>Coccomyxaceae</taxon>
        <taxon>Coccomyxa</taxon>
        <taxon>Coccomyxa subellipsoidea</taxon>
    </lineage>
</organism>
<protein>
    <submittedName>
        <fullName evidence="1">Uncharacterized protein</fullName>
    </submittedName>
</protein>
<evidence type="ECO:0000313" key="1">
    <source>
        <dbReference type="EMBL" id="EIE23865.1"/>
    </source>
</evidence>
<comment type="caution">
    <text evidence="1">The sequence shown here is derived from an EMBL/GenBank/DDBJ whole genome shotgun (WGS) entry which is preliminary data.</text>
</comment>
<dbReference type="AlphaFoldDB" id="I0YZP6"/>
<reference evidence="1 2" key="1">
    <citation type="journal article" date="2012" name="Genome Biol.">
        <title>The genome of the polar eukaryotic microalga coccomyxa subellipsoidea reveals traits of cold adaptation.</title>
        <authorList>
            <person name="Blanc G."/>
            <person name="Agarkova I."/>
            <person name="Grimwood J."/>
            <person name="Kuo A."/>
            <person name="Brueggeman A."/>
            <person name="Dunigan D."/>
            <person name="Gurnon J."/>
            <person name="Ladunga I."/>
            <person name="Lindquist E."/>
            <person name="Lucas S."/>
            <person name="Pangilinan J."/>
            <person name="Proschold T."/>
            <person name="Salamov A."/>
            <person name="Schmutz J."/>
            <person name="Weeks D."/>
            <person name="Yamada T."/>
            <person name="Claverie J.M."/>
            <person name="Grigoriev I."/>
            <person name="Van Etten J."/>
            <person name="Lomsadze A."/>
            <person name="Borodovsky M."/>
        </authorList>
    </citation>
    <scope>NUCLEOTIDE SEQUENCE [LARGE SCALE GENOMIC DNA]</scope>
    <source>
        <strain evidence="1 2">C-169</strain>
    </source>
</reference>
<dbReference type="KEGG" id="csl:COCSUDRAFT_65629"/>
<gene>
    <name evidence="1" type="ORF">COCSUDRAFT_65629</name>
</gene>
<name>I0YZP6_COCSC</name>
<proteinExistence type="predicted"/>
<keyword evidence="2" id="KW-1185">Reference proteome</keyword>
<sequence length="360" mass="37344">MPQALAVFTQSSRNLVRYRVTMGSNWIGGWNASNLMAMYSLANATSGSGAKLVAVLCGPVPGAPSCGNGSAGSDLVNGTLTQASIVDGSPISFTALAKLMGGYYQSWAAKQGQGSDGAWASPDQASRVPGIQVLAQTPIAAGQKRSSSVFSGAVVPANAAALPQDPVPYATGMRLDSAMPYHAFLWPLPDSDSTAAGSISIAMYNDSALAYTVVVRRLPRNDSITSVTMESLNPRLMGSALAFPKGYFAYTQKGCCGGQAPNFFSSFPSGVQAPQDGAEFMVASGEWPPPTGTSQRDRFVAAMLADLQAEDYLVGVRVRTKNSPAGLLLGEIVLGCGPDDLGLPPSAACDSSISGNRRRR</sequence>
<accession>I0YZP6</accession>